<keyword evidence="7" id="KW-1185">Reference proteome</keyword>
<dbReference type="InterPro" id="IPR036392">
    <property type="entry name" value="PLAT/LH2_dom_sf"/>
</dbReference>
<dbReference type="Proteomes" id="UP001434883">
    <property type="component" value="Unassembled WGS sequence"/>
</dbReference>
<evidence type="ECO:0000256" key="4">
    <source>
        <dbReference type="RuleBase" id="RU004262"/>
    </source>
</evidence>
<evidence type="ECO:0000256" key="2">
    <source>
        <dbReference type="ARBA" id="ARBA00010701"/>
    </source>
</evidence>
<dbReference type="InterPro" id="IPR013818">
    <property type="entry name" value="Lipase"/>
</dbReference>
<evidence type="ECO:0000259" key="5">
    <source>
        <dbReference type="Pfam" id="PF00151"/>
    </source>
</evidence>
<dbReference type="Gene3D" id="2.60.60.20">
    <property type="entry name" value="PLAT/LH2 domain"/>
    <property type="match status" value="1"/>
</dbReference>
<evidence type="ECO:0000313" key="7">
    <source>
        <dbReference type="Proteomes" id="UP001434883"/>
    </source>
</evidence>
<dbReference type="PANTHER" id="PTHR11610:SF13">
    <property type="entry name" value="ENDOTHELIAL LIPASE"/>
    <property type="match status" value="1"/>
</dbReference>
<protein>
    <recommendedName>
        <fullName evidence="5">Lipase domain-containing protein</fullName>
    </recommendedName>
</protein>
<reference evidence="6 7" key="1">
    <citation type="submission" date="2021-06" db="EMBL/GenBank/DDBJ databases">
        <authorList>
            <person name="Palmer J.M."/>
        </authorList>
    </citation>
    <scope>NUCLEOTIDE SEQUENCE [LARGE SCALE GENOMIC DNA]</scope>
    <source>
        <strain evidence="6 7">XC_2019</strain>
        <tissue evidence="6">Muscle</tissue>
    </source>
</reference>
<feature type="domain" description="Lipase" evidence="5">
    <location>
        <begin position="9"/>
        <end position="76"/>
    </location>
</feature>
<accession>A0ABV0SC85</accession>
<dbReference type="EMBL" id="JAHRIN010076115">
    <property type="protein sequence ID" value="MEQ2217775.1"/>
    <property type="molecule type" value="Genomic_DNA"/>
</dbReference>
<dbReference type="SUPFAM" id="SSF49723">
    <property type="entry name" value="Lipase/lipooxygenase domain (PLAT/LH2 domain)"/>
    <property type="match status" value="1"/>
</dbReference>
<keyword evidence="3" id="KW-0964">Secreted</keyword>
<dbReference type="SUPFAM" id="SSF53474">
    <property type="entry name" value="alpha/beta-Hydrolases"/>
    <property type="match status" value="1"/>
</dbReference>
<comment type="caution">
    <text evidence="6">The sequence shown here is derived from an EMBL/GenBank/DDBJ whole genome shotgun (WGS) entry which is preliminary data.</text>
</comment>
<organism evidence="6 7">
    <name type="scientific">Xenoophorus captivus</name>
    <dbReference type="NCBI Taxonomy" id="1517983"/>
    <lineage>
        <taxon>Eukaryota</taxon>
        <taxon>Metazoa</taxon>
        <taxon>Chordata</taxon>
        <taxon>Craniata</taxon>
        <taxon>Vertebrata</taxon>
        <taxon>Euteleostomi</taxon>
        <taxon>Actinopterygii</taxon>
        <taxon>Neopterygii</taxon>
        <taxon>Teleostei</taxon>
        <taxon>Neoteleostei</taxon>
        <taxon>Acanthomorphata</taxon>
        <taxon>Ovalentaria</taxon>
        <taxon>Atherinomorphae</taxon>
        <taxon>Cyprinodontiformes</taxon>
        <taxon>Goodeidae</taxon>
        <taxon>Xenoophorus</taxon>
    </lineage>
</organism>
<evidence type="ECO:0000256" key="3">
    <source>
        <dbReference type="ARBA" id="ARBA00022525"/>
    </source>
</evidence>
<feature type="non-terminal residue" evidence="6">
    <location>
        <position position="1"/>
    </location>
</feature>
<comment type="subcellular location">
    <subcellularLocation>
        <location evidence="1">Secreted</location>
    </subcellularLocation>
</comment>
<proteinExistence type="inferred from homology"/>
<dbReference type="Pfam" id="PF00151">
    <property type="entry name" value="Lipase"/>
    <property type="match status" value="1"/>
</dbReference>
<comment type="similarity">
    <text evidence="2 4">Belongs to the AB hydrolase superfamily. Lipase family.</text>
</comment>
<evidence type="ECO:0000256" key="1">
    <source>
        <dbReference type="ARBA" id="ARBA00004613"/>
    </source>
</evidence>
<dbReference type="PRINTS" id="PR00821">
    <property type="entry name" value="TAGLIPASE"/>
</dbReference>
<dbReference type="InterPro" id="IPR000734">
    <property type="entry name" value="TAG_lipase"/>
</dbReference>
<name>A0ABV0SC85_9TELE</name>
<sequence>GSYSLLPIFQMSGIFEAWMHKLVSAVMQRENEANVVIVDWIPLAQQLYPDAVNHTLAVGLDIANMLDWLQEHMSYAYQCTGPDRFKKGVCLSCRKNRCNNIGYNARKMRKRRNTRRISDVQSSAALGGFLTIPMYLLCSHDDPIGLNFTNTFLVFTEEDIGDLLKIRLSWEGDSESLSSVFKYIKNSFWNWNAKAAKPVLEVRRIRVKAGETQKK</sequence>
<gene>
    <name evidence="6" type="ORF">XENOCAPTIV_022276</name>
</gene>
<dbReference type="PANTHER" id="PTHR11610">
    <property type="entry name" value="LIPASE"/>
    <property type="match status" value="1"/>
</dbReference>
<dbReference type="Gene3D" id="3.40.50.1820">
    <property type="entry name" value="alpha/beta hydrolase"/>
    <property type="match status" value="1"/>
</dbReference>
<dbReference type="InterPro" id="IPR029058">
    <property type="entry name" value="AB_hydrolase_fold"/>
</dbReference>
<evidence type="ECO:0000313" key="6">
    <source>
        <dbReference type="EMBL" id="MEQ2217775.1"/>
    </source>
</evidence>